<dbReference type="RefSeq" id="WP_184232483.1">
    <property type="nucleotide sequence ID" value="NZ_JACHMJ010000001.1"/>
</dbReference>
<feature type="compositionally biased region" description="Acidic residues" evidence="1">
    <location>
        <begin position="29"/>
        <end position="42"/>
    </location>
</feature>
<sequence>MSDTASTPDPYTDGSVPEDADLSAATEEQTADEGDERLDEDVSPVIPPLS</sequence>
<evidence type="ECO:0000256" key="1">
    <source>
        <dbReference type="SAM" id="MobiDB-lite"/>
    </source>
</evidence>
<feature type="region of interest" description="Disordered" evidence="1">
    <location>
        <begin position="1"/>
        <end position="50"/>
    </location>
</feature>
<reference evidence="2 3" key="1">
    <citation type="submission" date="2020-08" db="EMBL/GenBank/DDBJ databases">
        <title>Sequencing the genomes of 1000 actinobacteria strains.</title>
        <authorList>
            <person name="Klenk H.-P."/>
        </authorList>
    </citation>
    <scope>NUCLEOTIDE SEQUENCE [LARGE SCALE GENOMIC DNA]</scope>
    <source>
        <strain evidence="2 3">DSM 105784</strain>
    </source>
</reference>
<protein>
    <submittedName>
        <fullName evidence="2">Uncharacterized protein</fullName>
    </submittedName>
</protein>
<evidence type="ECO:0000313" key="2">
    <source>
        <dbReference type="EMBL" id="MBB5841689.1"/>
    </source>
</evidence>
<keyword evidence="3" id="KW-1185">Reference proteome</keyword>
<dbReference type="AlphaFoldDB" id="A0A841AJS3"/>
<dbReference type="EMBL" id="JACHMJ010000001">
    <property type="protein sequence ID" value="MBB5841689.1"/>
    <property type="molecule type" value="Genomic_DNA"/>
</dbReference>
<proteinExistence type="predicted"/>
<organism evidence="2 3">
    <name type="scientific">Conyzicola lurida</name>
    <dbReference type="NCBI Taxonomy" id="1172621"/>
    <lineage>
        <taxon>Bacteria</taxon>
        <taxon>Bacillati</taxon>
        <taxon>Actinomycetota</taxon>
        <taxon>Actinomycetes</taxon>
        <taxon>Micrococcales</taxon>
        <taxon>Microbacteriaceae</taxon>
        <taxon>Conyzicola</taxon>
    </lineage>
</organism>
<evidence type="ECO:0000313" key="3">
    <source>
        <dbReference type="Proteomes" id="UP000536685"/>
    </source>
</evidence>
<name>A0A841AJS3_9MICO</name>
<dbReference type="Proteomes" id="UP000536685">
    <property type="component" value="Unassembled WGS sequence"/>
</dbReference>
<accession>A0A841AJS3</accession>
<comment type="caution">
    <text evidence="2">The sequence shown here is derived from an EMBL/GenBank/DDBJ whole genome shotgun (WGS) entry which is preliminary data.</text>
</comment>
<gene>
    <name evidence="2" type="ORF">HD599_000012</name>
</gene>